<feature type="domain" description="SLH" evidence="3">
    <location>
        <begin position="202"/>
        <end position="266"/>
    </location>
</feature>
<dbReference type="InterPro" id="IPR035940">
    <property type="entry name" value="CAP_sf"/>
</dbReference>
<organism evidence="4 5">
    <name type="scientific">Anaerotignum faecicola</name>
    <dbReference type="NCBI Taxonomy" id="2358141"/>
    <lineage>
        <taxon>Bacteria</taxon>
        <taxon>Bacillati</taxon>
        <taxon>Bacillota</taxon>
        <taxon>Clostridia</taxon>
        <taxon>Lachnospirales</taxon>
        <taxon>Anaerotignaceae</taxon>
        <taxon>Anaerotignum</taxon>
    </lineage>
</organism>
<dbReference type="AlphaFoldDB" id="A0A401LEF9"/>
<evidence type="ECO:0000259" key="3">
    <source>
        <dbReference type="PROSITE" id="PS51272"/>
    </source>
</evidence>
<dbReference type="Pfam" id="PF00188">
    <property type="entry name" value="CAP"/>
    <property type="match status" value="1"/>
</dbReference>
<dbReference type="InterPro" id="IPR014044">
    <property type="entry name" value="CAP_dom"/>
</dbReference>
<proteinExistence type="predicted"/>
<accession>A0A401LEF9</accession>
<protein>
    <recommendedName>
        <fullName evidence="3">SLH domain-containing protein</fullName>
    </recommendedName>
</protein>
<dbReference type="PROSITE" id="PS51272">
    <property type="entry name" value="SLH"/>
    <property type="match status" value="2"/>
</dbReference>
<gene>
    <name evidence="4" type="ORF">KGMB03357_15790</name>
</gene>
<evidence type="ECO:0000256" key="2">
    <source>
        <dbReference type="SAM" id="SignalP"/>
    </source>
</evidence>
<name>A0A401LEF9_9FIRM</name>
<reference evidence="4 5" key="1">
    <citation type="submission" date="2018-10" db="EMBL/GenBank/DDBJ databases">
        <title>Draft Genome Sequence of Anaerotignum sp. KCTC 15736.</title>
        <authorList>
            <person name="Choi S.H."/>
            <person name="Kim J.S."/>
            <person name="Kang S.W."/>
            <person name="Lee J.S."/>
            <person name="Park S.H."/>
        </authorList>
    </citation>
    <scope>NUCLEOTIDE SEQUENCE [LARGE SCALE GENOMIC DNA]</scope>
    <source>
        <strain evidence="4 5">KCTC 15736</strain>
    </source>
</reference>
<evidence type="ECO:0000313" key="5">
    <source>
        <dbReference type="Proteomes" id="UP000287361"/>
    </source>
</evidence>
<feature type="domain" description="SLH" evidence="3">
    <location>
        <begin position="64"/>
        <end position="126"/>
    </location>
</feature>
<dbReference type="EMBL" id="BHVZ01000004">
    <property type="protein sequence ID" value="GCB29918.1"/>
    <property type="molecule type" value="Genomic_DNA"/>
</dbReference>
<dbReference type="CDD" id="cd05379">
    <property type="entry name" value="CAP_bacterial"/>
    <property type="match status" value="1"/>
</dbReference>
<sequence>MKKKVFFGTLAAMIFSIHISAFAAPVAAFGDVSAGNHIAAPYAKSDIIVPRPSASKYAALQKYAYIGIPADVKGHWAEKYLTYFLQTGCMDGSAVAFHPNEPITYADFAAVVARLGLKPVEFNGGTVSHKVFRDAALWNTAYPNAQAALICGEAGVWGNPSEANYTMLGYSGFCLQDQVQRQYIASFLVSMLPMQEKERVSEQQFADEIRFQSALCKDAMKRLTGENIISCYADGTIRPEGTVTKAELAAMLYKVMEKSQFDRNLISDNLYGKYHSYYWDEEEKLLDLVNDARRKAGVSELKYDADLNALCEVKMLEKSIYGLDTFTKQIQYDGKTIADGHVSRFYGRCTAMARAFGLTDYYVGENAVLYAPYAAKAHNRLTDSEAHRKNYLNPMYEVAGFAVGEKATYQMFAYVK</sequence>
<keyword evidence="5" id="KW-1185">Reference proteome</keyword>
<dbReference type="OrthoDB" id="9783944at2"/>
<keyword evidence="1" id="KW-0677">Repeat</keyword>
<dbReference type="Gene3D" id="3.40.33.10">
    <property type="entry name" value="CAP"/>
    <property type="match status" value="1"/>
</dbReference>
<evidence type="ECO:0000313" key="4">
    <source>
        <dbReference type="EMBL" id="GCB29918.1"/>
    </source>
</evidence>
<feature type="signal peptide" evidence="2">
    <location>
        <begin position="1"/>
        <end position="23"/>
    </location>
</feature>
<comment type="caution">
    <text evidence="4">The sequence shown here is derived from an EMBL/GenBank/DDBJ whole genome shotgun (WGS) entry which is preliminary data.</text>
</comment>
<dbReference type="SUPFAM" id="SSF55797">
    <property type="entry name" value="PR-1-like"/>
    <property type="match status" value="1"/>
</dbReference>
<feature type="chain" id="PRO_5019542666" description="SLH domain-containing protein" evidence="2">
    <location>
        <begin position="24"/>
        <end position="416"/>
    </location>
</feature>
<dbReference type="Pfam" id="PF00395">
    <property type="entry name" value="SLH"/>
    <property type="match status" value="2"/>
</dbReference>
<dbReference type="InterPro" id="IPR001119">
    <property type="entry name" value="SLH_dom"/>
</dbReference>
<dbReference type="Proteomes" id="UP000287361">
    <property type="component" value="Unassembled WGS sequence"/>
</dbReference>
<evidence type="ECO:0000256" key="1">
    <source>
        <dbReference type="ARBA" id="ARBA00022737"/>
    </source>
</evidence>
<keyword evidence="2" id="KW-0732">Signal</keyword>